<accession>A0ABV4CRB7</accession>
<evidence type="ECO:0000313" key="1">
    <source>
        <dbReference type="EMBL" id="MEY8043641.1"/>
    </source>
</evidence>
<name>A0ABV4CRB7_9PSEU</name>
<keyword evidence="2" id="KW-1185">Reference proteome</keyword>
<protein>
    <submittedName>
        <fullName evidence="1">Uncharacterized protein</fullName>
    </submittedName>
</protein>
<proteinExistence type="predicted"/>
<dbReference type="Proteomes" id="UP001564626">
    <property type="component" value="Unassembled WGS sequence"/>
</dbReference>
<dbReference type="RefSeq" id="WP_345364559.1">
    <property type="nucleotide sequence ID" value="NZ_BAABII010000012.1"/>
</dbReference>
<gene>
    <name evidence="1" type="ORF">AB8O55_29910</name>
</gene>
<dbReference type="EMBL" id="JBGEHV010000117">
    <property type="protein sequence ID" value="MEY8043641.1"/>
    <property type="molecule type" value="Genomic_DNA"/>
</dbReference>
<comment type="caution">
    <text evidence="1">The sequence shown here is derived from an EMBL/GenBank/DDBJ whole genome shotgun (WGS) entry which is preliminary data.</text>
</comment>
<evidence type="ECO:0000313" key="2">
    <source>
        <dbReference type="Proteomes" id="UP001564626"/>
    </source>
</evidence>
<organism evidence="1 2">
    <name type="scientific">Saccharopolyspora cebuensis</name>
    <dbReference type="NCBI Taxonomy" id="418759"/>
    <lineage>
        <taxon>Bacteria</taxon>
        <taxon>Bacillati</taxon>
        <taxon>Actinomycetota</taxon>
        <taxon>Actinomycetes</taxon>
        <taxon>Pseudonocardiales</taxon>
        <taxon>Pseudonocardiaceae</taxon>
        <taxon>Saccharopolyspora</taxon>
    </lineage>
</organism>
<reference evidence="1 2" key="1">
    <citation type="submission" date="2024-08" db="EMBL/GenBank/DDBJ databases">
        <title>Genome mining of Saccharopolyspora cebuensis PGLac3 from Nigerian medicinal plant.</title>
        <authorList>
            <person name="Ezeobiora C.E."/>
            <person name="Igbokwe N.H."/>
            <person name="Amin D.H."/>
            <person name="Mendie U.E."/>
        </authorList>
    </citation>
    <scope>NUCLEOTIDE SEQUENCE [LARGE SCALE GENOMIC DNA]</scope>
    <source>
        <strain evidence="1 2">PGLac3</strain>
    </source>
</reference>
<sequence length="56" mass="5397">MHRPAVLICGVLGALTFALVGVSLWVPGPAPTSSDSPGGIVTAVTPTELGAAGAGR</sequence>